<feature type="region of interest" description="Disordered" evidence="2">
    <location>
        <begin position="243"/>
        <end position="296"/>
    </location>
</feature>
<dbReference type="AlphaFoldDB" id="A0A8S1SL61"/>
<dbReference type="Proteomes" id="UP000689195">
    <property type="component" value="Unassembled WGS sequence"/>
</dbReference>
<reference evidence="3" key="1">
    <citation type="submission" date="2021-01" db="EMBL/GenBank/DDBJ databases">
        <authorList>
            <consortium name="Genoscope - CEA"/>
            <person name="William W."/>
        </authorList>
    </citation>
    <scope>NUCLEOTIDE SEQUENCE</scope>
</reference>
<accession>A0A8S1SL61</accession>
<comment type="caution">
    <text evidence="3">The sequence shown here is derived from an EMBL/GenBank/DDBJ whole genome shotgun (WGS) entry which is preliminary data.</text>
</comment>
<dbReference type="EMBL" id="CAJJDO010000009">
    <property type="protein sequence ID" value="CAD8140658.1"/>
    <property type="molecule type" value="Genomic_DNA"/>
</dbReference>
<evidence type="ECO:0000313" key="3">
    <source>
        <dbReference type="EMBL" id="CAD8140658.1"/>
    </source>
</evidence>
<dbReference type="OrthoDB" id="307926at2759"/>
<feature type="compositionally biased region" description="Polar residues" evidence="2">
    <location>
        <begin position="262"/>
        <end position="289"/>
    </location>
</feature>
<feature type="coiled-coil region" evidence="1">
    <location>
        <begin position="318"/>
        <end position="349"/>
    </location>
</feature>
<evidence type="ECO:0000256" key="2">
    <source>
        <dbReference type="SAM" id="MobiDB-lite"/>
    </source>
</evidence>
<keyword evidence="1" id="KW-0175">Coiled coil</keyword>
<proteinExistence type="predicted"/>
<gene>
    <name evidence="3" type="ORF">PPENT_87.1.T0090216</name>
</gene>
<sequence>MADIQSLKVAFIEFIEKLLPSISDPMSITQQKCQLLIKLLKDQGKTIQDVCLYIQNLKIGHMKPSNQNIQEEDKVKSPTKTKQIDHELFQPESYFRLNLPNKDLIIKKSSFKNGELKEKNHNIDQNERQTEDISTPLKFGIDKLKKTPKTTSTFNMFFQQVKGFSIVSKEYIIDDLQQSMKEFRRHTKIMGCIEQRSFEVNSGEISEVDKKLHHQNYNFTSYSKQVERQKSFKKMSIFEQKKNTESNTQIQNNEQLQPQQQVPTISNTSSIQKDQESTNNESQQPQTARTYLPSKPSLYSYRAQQRRNDQQGYLNQRNNSQQEQNNEQLNNINQQNNESENQQNDTKSKEVPLSLESTCNQTQEIIKLGTISSPKQTSNQISNNETVSVDTQINSLPVSPILNNSKFTIESTQSQNHSREQSINEEIKVDQKQEAPQRNTYTRFNYTQQRLQQIRGNLIQNNYRGSINNNMDDKTTDIKIDMKQLDQNF</sequence>
<feature type="compositionally biased region" description="Low complexity" evidence="2">
    <location>
        <begin position="249"/>
        <end position="261"/>
    </location>
</feature>
<protein>
    <submittedName>
        <fullName evidence="3">Uncharacterized protein</fullName>
    </submittedName>
</protein>
<keyword evidence="4" id="KW-1185">Reference proteome</keyword>
<name>A0A8S1SL61_9CILI</name>
<evidence type="ECO:0000313" key="4">
    <source>
        <dbReference type="Proteomes" id="UP000689195"/>
    </source>
</evidence>
<evidence type="ECO:0000256" key="1">
    <source>
        <dbReference type="SAM" id="Coils"/>
    </source>
</evidence>
<organism evidence="3 4">
    <name type="scientific">Paramecium pentaurelia</name>
    <dbReference type="NCBI Taxonomy" id="43138"/>
    <lineage>
        <taxon>Eukaryota</taxon>
        <taxon>Sar</taxon>
        <taxon>Alveolata</taxon>
        <taxon>Ciliophora</taxon>
        <taxon>Intramacronucleata</taxon>
        <taxon>Oligohymenophorea</taxon>
        <taxon>Peniculida</taxon>
        <taxon>Parameciidae</taxon>
        <taxon>Paramecium</taxon>
    </lineage>
</organism>